<feature type="signal peptide" evidence="4">
    <location>
        <begin position="1"/>
        <end position="20"/>
    </location>
</feature>
<feature type="chain" id="PRO_5002845015" evidence="4">
    <location>
        <begin position="21"/>
        <end position="540"/>
    </location>
</feature>
<dbReference type="Pfam" id="PF00026">
    <property type="entry name" value="Asp"/>
    <property type="match status" value="1"/>
</dbReference>
<name>B6K1Z6_SCHJY</name>
<dbReference type="VEuPathDB" id="FungiDB:SJAG_02260"/>
<dbReference type="HOGENOM" id="CLU_033751_0_0_1"/>
<dbReference type="Proteomes" id="UP000001744">
    <property type="component" value="Unassembled WGS sequence"/>
</dbReference>
<dbReference type="InterPro" id="IPR034164">
    <property type="entry name" value="Pepsin-like_dom"/>
</dbReference>
<dbReference type="InterPro" id="IPR033121">
    <property type="entry name" value="PEPTIDASE_A1"/>
</dbReference>
<dbReference type="PRINTS" id="PR00792">
    <property type="entry name" value="PEPSIN"/>
</dbReference>
<dbReference type="MEROPS" id="A01.A91"/>
<reference evidence="6 7" key="1">
    <citation type="journal article" date="2011" name="Science">
        <title>Comparative functional genomics of the fission yeasts.</title>
        <authorList>
            <person name="Rhind N."/>
            <person name="Chen Z."/>
            <person name="Yassour M."/>
            <person name="Thompson D.A."/>
            <person name="Haas B.J."/>
            <person name="Habib N."/>
            <person name="Wapinski I."/>
            <person name="Roy S."/>
            <person name="Lin M.F."/>
            <person name="Heiman D.I."/>
            <person name="Young S.K."/>
            <person name="Furuya K."/>
            <person name="Guo Y."/>
            <person name="Pidoux A."/>
            <person name="Chen H.M."/>
            <person name="Robbertse B."/>
            <person name="Goldberg J.M."/>
            <person name="Aoki K."/>
            <person name="Bayne E.H."/>
            <person name="Berlin A.M."/>
            <person name="Desjardins C.A."/>
            <person name="Dobbs E."/>
            <person name="Dukaj L."/>
            <person name="Fan L."/>
            <person name="FitzGerald M.G."/>
            <person name="French C."/>
            <person name="Gujja S."/>
            <person name="Hansen K."/>
            <person name="Keifenheim D."/>
            <person name="Levin J.Z."/>
            <person name="Mosher R.A."/>
            <person name="Mueller C.A."/>
            <person name="Pfiffner J."/>
            <person name="Priest M."/>
            <person name="Russ C."/>
            <person name="Smialowska A."/>
            <person name="Swoboda P."/>
            <person name="Sykes S.M."/>
            <person name="Vaughn M."/>
            <person name="Vengrova S."/>
            <person name="Yoder R."/>
            <person name="Zeng Q."/>
            <person name="Allshire R."/>
            <person name="Baulcombe D."/>
            <person name="Birren B.W."/>
            <person name="Brown W."/>
            <person name="Ekwall K."/>
            <person name="Kellis M."/>
            <person name="Leatherwood J."/>
            <person name="Levin H."/>
            <person name="Margalit H."/>
            <person name="Martienssen R."/>
            <person name="Nieduszynski C.A."/>
            <person name="Spatafora J.W."/>
            <person name="Friedman N."/>
            <person name="Dalgaard J.Z."/>
            <person name="Baumann P."/>
            <person name="Niki H."/>
            <person name="Regev A."/>
            <person name="Nusbaum C."/>
        </authorList>
    </citation>
    <scope>NUCLEOTIDE SEQUENCE [LARGE SCALE GENOMIC DNA]</scope>
    <source>
        <strain evidence="7">yFS275 / FY16936</strain>
    </source>
</reference>
<dbReference type="PANTHER" id="PTHR47966:SF79">
    <property type="entry name" value="ASPARTIC PROTEINASE SXA1"/>
    <property type="match status" value="1"/>
</dbReference>
<dbReference type="RefSeq" id="XP_002173470.1">
    <property type="nucleotide sequence ID" value="XM_002173434.2"/>
</dbReference>
<keyword evidence="7" id="KW-1185">Reference proteome</keyword>
<proteinExistence type="inferred from homology"/>
<dbReference type="InterPro" id="IPR001461">
    <property type="entry name" value="Aspartic_peptidase_A1"/>
</dbReference>
<dbReference type="SUPFAM" id="SSF50630">
    <property type="entry name" value="Acid proteases"/>
    <property type="match status" value="1"/>
</dbReference>
<evidence type="ECO:0000313" key="7">
    <source>
        <dbReference type="Proteomes" id="UP000001744"/>
    </source>
</evidence>
<dbReference type="GO" id="GO:0006508">
    <property type="term" value="P:proteolysis"/>
    <property type="evidence" value="ECO:0000318"/>
    <property type="project" value="GO_Central"/>
</dbReference>
<keyword evidence="6" id="KW-0645">Protease</keyword>
<organism evidence="6 7">
    <name type="scientific">Schizosaccharomyces japonicus (strain yFS275 / FY16936)</name>
    <name type="common">Fission yeast</name>
    <dbReference type="NCBI Taxonomy" id="402676"/>
    <lineage>
        <taxon>Eukaryota</taxon>
        <taxon>Fungi</taxon>
        <taxon>Dikarya</taxon>
        <taxon>Ascomycota</taxon>
        <taxon>Taphrinomycotina</taxon>
        <taxon>Schizosaccharomycetes</taxon>
        <taxon>Schizosaccharomycetales</taxon>
        <taxon>Schizosaccharomycetaceae</taxon>
        <taxon>Schizosaccharomyces</taxon>
    </lineage>
</organism>
<keyword evidence="3" id="KW-1015">Disulfide bond</keyword>
<feature type="active site" evidence="2">
    <location>
        <position position="90"/>
    </location>
</feature>
<dbReference type="STRING" id="402676.B6K1Z6"/>
<evidence type="ECO:0000259" key="5">
    <source>
        <dbReference type="PROSITE" id="PS51767"/>
    </source>
</evidence>
<accession>B6K1Z6</accession>
<gene>
    <name evidence="6" type="ORF">SJAG_02260</name>
</gene>
<dbReference type="GO" id="GO:0004190">
    <property type="term" value="F:aspartic-type endopeptidase activity"/>
    <property type="evidence" value="ECO:0000318"/>
    <property type="project" value="GO_Central"/>
</dbReference>
<evidence type="ECO:0000256" key="1">
    <source>
        <dbReference type="ARBA" id="ARBA00007447"/>
    </source>
</evidence>
<dbReference type="Gene3D" id="2.40.70.10">
    <property type="entry name" value="Acid Proteases"/>
    <property type="match status" value="2"/>
</dbReference>
<evidence type="ECO:0000313" key="6">
    <source>
        <dbReference type="EMBL" id="EEB07177.1"/>
    </source>
</evidence>
<evidence type="ECO:0000256" key="4">
    <source>
        <dbReference type="SAM" id="SignalP"/>
    </source>
</evidence>
<dbReference type="JaponicusDB" id="SJAG_02260"/>
<dbReference type="InterPro" id="IPR021109">
    <property type="entry name" value="Peptidase_aspartic_dom_sf"/>
</dbReference>
<feature type="disulfide bond" evidence="3">
    <location>
        <begin position="360"/>
        <end position="399"/>
    </location>
</feature>
<dbReference type="EMBL" id="KE651166">
    <property type="protein sequence ID" value="EEB07177.1"/>
    <property type="molecule type" value="Genomic_DNA"/>
</dbReference>
<feature type="active site" evidence="2">
    <location>
        <position position="326"/>
    </location>
</feature>
<protein>
    <submittedName>
        <fullName evidence="6">Aspartic protease Sxa1</fullName>
    </submittedName>
</protein>
<evidence type="ECO:0000256" key="3">
    <source>
        <dbReference type="PIRSR" id="PIRSR601461-2"/>
    </source>
</evidence>
<comment type="similarity">
    <text evidence="1">Belongs to the peptidase A1 family.</text>
</comment>
<dbReference type="CDD" id="cd05471">
    <property type="entry name" value="pepsin_like"/>
    <property type="match status" value="1"/>
</dbReference>
<dbReference type="GeneID" id="7050233"/>
<dbReference type="OrthoDB" id="771136at2759"/>
<dbReference type="PROSITE" id="PS51767">
    <property type="entry name" value="PEPTIDASE_A1"/>
    <property type="match status" value="1"/>
</dbReference>
<evidence type="ECO:0000256" key="2">
    <source>
        <dbReference type="PIRSR" id="PIRSR601461-1"/>
    </source>
</evidence>
<dbReference type="AlphaFoldDB" id="B6K1Z6"/>
<keyword evidence="6" id="KW-0378">Hydrolase</keyword>
<feature type="domain" description="Peptidase A1" evidence="5">
    <location>
        <begin position="72"/>
        <end position="434"/>
    </location>
</feature>
<dbReference type="eggNOG" id="KOG1339">
    <property type="taxonomic scope" value="Eukaryota"/>
</dbReference>
<keyword evidence="4" id="KW-0732">Signal</keyword>
<sequence length="540" mass="57313">MHSLLGLVLGSILGAAYVNAGPVYKRVNGKPVVSFSLGRAEEDPEFVLDVSNRKRAEQFPVINSTFDRSGSYFTNLTIGNPSKQYSLVMDTGSPYTWITASNVTSFNTSEVGLSYTDGLNTSALREGVCGTYQCYNYTSTTLEVTNSSVVGFLSTYGDNTTVVGFNVVDELDIGGLSLNNFEFGLGTREFVSEDVPVTGGILGLSPPISIYGISDTNRLVDFAAPTLLEQLKTAGIVTSTAFSLSLDSAGGELVIGGYDTDKYTGDMHWLSISNSGSNSYYGVKIASMSINTANTTSTTSNSALSNFQKRNTISTSVSINDIIILDSGTTLVYIPSDALEAIVNAYGGILDTSSYAYVLCDSISDEDTITFQFNNNASFNISVNDMVFYRDNSQGQGICYLAFIPTTDTYILGQYFLRQVYTVYDWDAQLIGLASIQNSTSSNVIDIASAVSSIVSTTFSTTYASHTYVSSVDVLSSGSGEPEATATSQVGVTTSAVHTTYTSPLTATTHTTATGSGAVSYGFRFGVVGAVLLLSCLVMA</sequence>
<dbReference type="OMA" id="PYTWVTA"/>
<dbReference type="PANTHER" id="PTHR47966">
    <property type="entry name" value="BETA-SITE APP-CLEAVING ENZYME, ISOFORM A-RELATED"/>
    <property type="match status" value="1"/>
</dbReference>